<dbReference type="EMBL" id="SIRE01000037">
    <property type="protein sequence ID" value="TBL69686.1"/>
    <property type="molecule type" value="Genomic_DNA"/>
</dbReference>
<evidence type="ECO:0000313" key="3">
    <source>
        <dbReference type="Proteomes" id="UP000293142"/>
    </source>
</evidence>
<dbReference type="RefSeq" id="WP_131018332.1">
    <property type="nucleotide sequence ID" value="NZ_SIRE01000037.1"/>
</dbReference>
<protein>
    <submittedName>
        <fullName evidence="2">Uncharacterized protein</fullName>
    </submittedName>
</protein>
<reference evidence="2 3" key="1">
    <citation type="submission" date="2019-02" db="EMBL/GenBank/DDBJ databases">
        <title>Paenibacillus sp. nov., isolated from surface-sterilized tissue of Thalictrum simplex L.</title>
        <authorList>
            <person name="Tuo L."/>
        </authorList>
    </citation>
    <scope>NUCLEOTIDE SEQUENCE [LARGE SCALE GENOMIC DNA]</scope>
    <source>
        <strain evidence="2 3">N2SHLJ1</strain>
    </source>
</reference>
<name>A0A4Q9DE23_9BACL</name>
<keyword evidence="1" id="KW-0812">Transmembrane</keyword>
<keyword evidence="3" id="KW-1185">Reference proteome</keyword>
<evidence type="ECO:0000256" key="1">
    <source>
        <dbReference type="SAM" id="Phobius"/>
    </source>
</evidence>
<comment type="caution">
    <text evidence="2">The sequence shown here is derived from an EMBL/GenBank/DDBJ whole genome shotgun (WGS) entry which is preliminary data.</text>
</comment>
<sequence length="88" mass="10041">MLERSKWSDFDSTWLNRDSRALEICLAATDILIALVYLMHAGILIALVGLMHADILVALVGLMHVSVMLQRRTDMSALIWQKNRGYHF</sequence>
<feature type="transmembrane region" description="Helical" evidence="1">
    <location>
        <begin position="21"/>
        <end position="39"/>
    </location>
</feature>
<dbReference type="Proteomes" id="UP000293142">
    <property type="component" value="Unassembled WGS sequence"/>
</dbReference>
<organism evidence="2 3">
    <name type="scientific">Paenibacillus thalictri</name>
    <dbReference type="NCBI Taxonomy" id="2527873"/>
    <lineage>
        <taxon>Bacteria</taxon>
        <taxon>Bacillati</taxon>
        <taxon>Bacillota</taxon>
        <taxon>Bacilli</taxon>
        <taxon>Bacillales</taxon>
        <taxon>Paenibacillaceae</taxon>
        <taxon>Paenibacillus</taxon>
    </lineage>
</organism>
<proteinExistence type="predicted"/>
<accession>A0A4Q9DE23</accession>
<evidence type="ECO:0000313" key="2">
    <source>
        <dbReference type="EMBL" id="TBL69686.1"/>
    </source>
</evidence>
<gene>
    <name evidence="2" type="ORF">EYB31_35485</name>
</gene>
<feature type="transmembrane region" description="Helical" evidence="1">
    <location>
        <begin position="45"/>
        <end position="69"/>
    </location>
</feature>
<dbReference type="AlphaFoldDB" id="A0A4Q9DE23"/>
<keyword evidence="1" id="KW-0472">Membrane</keyword>
<keyword evidence="1" id="KW-1133">Transmembrane helix</keyword>